<comment type="cofactor">
    <cofactor evidence="1">
        <name>pyridoxal 5'-phosphate</name>
        <dbReference type="ChEBI" id="CHEBI:597326"/>
    </cofactor>
</comment>
<dbReference type="Proteomes" id="UP000199403">
    <property type="component" value="Unassembled WGS sequence"/>
</dbReference>
<dbReference type="PANTHER" id="PTHR43780">
    <property type="entry name" value="1-AMINOCYCLOPROPANE-1-CARBOXYLATE DEAMINASE-RELATED"/>
    <property type="match status" value="1"/>
</dbReference>
<evidence type="ECO:0000259" key="6">
    <source>
        <dbReference type="Pfam" id="PF00291"/>
    </source>
</evidence>
<dbReference type="Pfam" id="PF00291">
    <property type="entry name" value="PALP"/>
    <property type="match status" value="1"/>
</dbReference>
<name>A0A1H6WGC5_9BACT</name>
<feature type="modified residue" description="N6-(pyridoxal phosphate)lysine" evidence="5">
    <location>
        <position position="40"/>
    </location>
</feature>
<dbReference type="EMBL" id="FNZH01000002">
    <property type="protein sequence ID" value="SEJ11850.1"/>
    <property type="molecule type" value="Genomic_DNA"/>
</dbReference>
<dbReference type="InterPro" id="IPR001926">
    <property type="entry name" value="TrpB-like_PALP"/>
</dbReference>
<dbReference type="AlphaFoldDB" id="A0A1H6WGC5"/>
<sequence>MEPANSPLYQPLHLPILEEKEVQVTVKRLDRMHPSLQGNKYYKLRYNIREAIKQDVKTVLTFGGAYSNHIHATAFACKQAGLRSIGLIRGEISQPLNPTLSDAVKNGMELHLLSRSEYREKQSQALLESLGRKFGEFYLIPEGGTNALAIQGTQEILTGADTSMDVIALPVGTGGTFAGVASRARPGQQVLGFSALKGDFIRKEVAQLMHTHGIQPRCTWEIRTDFHFGGYARFNTELIDFLRDMRLQAKLPLDPVYTGKMVWGLLALVQADHFPKGSRLLVLHTGGLQGIRGFNERHGSQL</sequence>
<dbReference type="STRING" id="1416801.SAMN05192553_102474"/>
<keyword evidence="8" id="KW-1185">Reference proteome</keyword>
<dbReference type="InterPro" id="IPR027278">
    <property type="entry name" value="ACCD_DCysDesulf"/>
</dbReference>
<evidence type="ECO:0000256" key="1">
    <source>
        <dbReference type="ARBA" id="ARBA00001933"/>
    </source>
</evidence>
<dbReference type="Gene3D" id="3.40.50.1100">
    <property type="match status" value="2"/>
</dbReference>
<dbReference type="RefSeq" id="WP_092171431.1">
    <property type="nucleotide sequence ID" value="NZ_FNZH01000002.1"/>
</dbReference>
<evidence type="ECO:0000256" key="3">
    <source>
        <dbReference type="ARBA" id="ARBA00022898"/>
    </source>
</evidence>
<evidence type="ECO:0000256" key="4">
    <source>
        <dbReference type="PIRSR" id="PIRSR006278-1"/>
    </source>
</evidence>
<dbReference type="SUPFAM" id="SSF53686">
    <property type="entry name" value="Tryptophan synthase beta subunit-like PLP-dependent enzymes"/>
    <property type="match status" value="1"/>
</dbReference>
<evidence type="ECO:0000313" key="8">
    <source>
        <dbReference type="Proteomes" id="UP000199403"/>
    </source>
</evidence>
<comment type="similarity">
    <text evidence="2">Belongs to the ACC deaminase/D-cysteine desulfhydrase family.</text>
</comment>
<dbReference type="PANTHER" id="PTHR43780:SF2">
    <property type="entry name" value="1-AMINOCYCLOPROPANE-1-CARBOXYLATE DEAMINASE-RELATED"/>
    <property type="match status" value="1"/>
</dbReference>
<protein>
    <submittedName>
        <fullName evidence="7">1-aminocyclopropane-1-carboxylate deaminase/D-cysteine desulfhydrase, PLP-dependent ACC family</fullName>
    </submittedName>
</protein>
<dbReference type="PIRSF" id="PIRSF006278">
    <property type="entry name" value="ACCD_DCysDesulf"/>
    <property type="match status" value="1"/>
</dbReference>
<evidence type="ECO:0000313" key="7">
    <source>
        <dbReference type="EMBL" id="SEJ11850.1"/>
    </source>
</evidence>
<evidence type="ECO:0000256" key="5">
    <source>
        <dbReference type="PIRSR" id="PIRSR006278-2"/>
    </source>
</evidence>
<feature type="domain" description="Tryptophan synthase beta chain-like PALP" evidence="6">
    <location>
        <begin position="13"/>
        <end position="286"/>
    </location>
</feature>
<dbReference type="GO" id="GO:0019148">
    <property type="term" value="F:D-cysteine desulfhydrase activity"/>
    <property type="evidence" value="ECO:0007669"/>
    <property type="project" value="TreeGrafter"/>
</dbReference>
<gene>
    <name evidence="7" type="ORF">SAMN05192553_102474</name>
</gene>
<reference evidence="8" key="1">
    <citation type="submission" date="2016-10" db="EMBL/GenBank/DDBJ databases">
        <authorList>
            <person name="Varghese N."/>
            <person name="Submissions S."/>
        </authorList>
    </citation>
    <scope>NUCLEOTIDE SEQUENCE [LARGE SCALE GENOMIC DNA]</scope>
    <source>
        <strain evidence="8">IBRC-M 10761</strain>
    </source>
</reference>
<dbReference type="InterPro" id="IPR036052">
    <property type="entry name" value="TrpB-like_PALP_sf"/>
</dbReference>
<evidence type="ECO:0000256" key="2">
    <source>
        <dbReference type="ARBA" id="ARBA00008639"/>
    </source>
</evidence>
<keyword evidence="3 5" id="KW-0663">Pyridoxal phosphate</keyword>
<proteinExistence type="inferred from homology"/>
<organism evidence="7 8">
    <name type="scientific">Cyclobacterium xiamenense</name>
    <dbReference type="NCBI Taxonomy" id="1297121"/>
    <lineage>
        <taxon>Bacteria</taxon>
        <taxon>Pseudomonadati</taxon>
        <taxon>Bacteroidota</taxon>
        <taxon>Cytophagia</taxon>
        <taxon>Cytophagales</taxon>
        <taxon>Cyclobacteriaceae</taxon>
        <taxon>Cyclobacterium</taxon>
    </lineage>
</organism>
<feature type="active site" description="Nucleophile" evidence="4">
    <location>
        <position position="67"/>
    </location>
</feature>
<accession>A0A1H6WGC5</accession>
<dbReference type="OrthoDB" id="9801249at2"/>